<dbReference type="PANTHER" id="PTHR37809">
    <property type="entry name" value="RIBOSOMAL PROTEIN S12 METHYLTHIOTRANSFERASE ACCESSORY FACTOR YCAO"/>
    <property type="match status" value="1"/>
</dbReference>
<dbReference type="Gene3D" id="3.30.1330.230">
    <property type="match status" value="1"/>
</dbReference>
<dbReference type="PROSITE" id="PS51664">
    <property type="entry name" value="YCAO"/>
    <property type="match status" value="1"/>
</dbReference>
<organism evidence="2 3">
    <name type="scientific">Rubrivivax rivuli</name>
    <dbReference type="NCBI Taxonomy" id="1862385"/>
    <lineage>
        <taxon>Bacteria</taxon>
        <taxon>Pseudomonadati</taxon>
        <taxon>Pseudomonadota</taxon>
        <taxon>Betaproteobacteria</taxon>
        <taxon>Burkholderiales</taxon>
        <taxon>Sphaerotilaceae</taxon>
        <taxon>Rubrivivax</taxon>
    </lineage>
</organism>
<proteinExistence type="predicted"/>
<dbReference type="PANTHER" id="PTHR37809:SF1">
    <property type="entry name" value="RIBOSOMAL PROTEIN S12 METHYLTHIOTRANSFERASE ACCESSORY FACTOR YCAO"/>
    <property type="match status" value="1"/>
</dbReference>
<protein>
    <recommendedName>
        <fullName evidence="1">YcaO domain-containing protein</fullName>
    </recommendedName>
</protein>
<gene>
    <name evidence="2" type="ORF">EOE66_06965</name>
</gene>
<dbReference type="InterPro" id="IPR003776">
    <property type="entry name" value="YcaO-like_dom"/>
</dbReference>
<evidence type="ECO:0000259" key="1">
    <source>
        <dbReference type="PROSITE" id="PS51664"/>
    </source>
</evidence>
<dbReference type="NCBIfam" id="TIGR00702">
    <property type="entry name" value="YcaO-type kinase domain"/>
    <property type="match status" value="1"/>
</dbReference>
<evidence type="ECO:0000313" key="3">
    <source>
        <dbReference type="Proteomes" id="UP000285575"/>
    </source>
</evidence>
<sequence length="417" mass="45285">MHDASAHASRGAGSARVLRRGSSLRACAPALTLSRARAAMAALGITRVTDITRLDQLGLPVFTSIRPRGQGLRVHAGKGLRRIDAQVGALMEAIEFAVADPGRQPSLGRRFSVAALQRRWGERLIDLVPLLSWQPQADQRLRCLPLDDLAAGLRVWVPSALVLYPCDGPTFGEPEVFGATTTGLASGNTLDEATLHGLLEVLERDAIALHHAQDRSMHVAPGDLPAPFRRLALQWRELGIHLAVRCIPNDFDLPCFFAVLHDATGAPVHLAGGHGLHLDARVALSRAVCEAAQSRLSQIHGGRDDVTRYHAQFAALPKQDRAAAIARQLEPWFDTHRRIRFRDVPSRPVAGRSLAQHVSDLVAELGRRGFPTVARHRFDAGLDGLEVVRIVVPRCEDLAGGTRRAGMRFVARAIGRG</sequence>
<dbReference type="Pfam" id="PF02624">
    <property type="entry name" value="YcaO"/>
    <property type="match status" value="1"/>
</dbReference>
<dbReference type="EMBL" id="SACR01000002">
    <property type="protein sequence ID" value="RVU47476.1"/>
    <property type="molecule type" value="Genomic_DNA"/>
</dbReference>
<dbReference type="AlphaFoldDB" id="A0A437RL10"/>
<name>A0A437RL10_9BURK</name>
<comment type="caution">
    <text evidence="2">The sequence shown here is derived from an EMBL/GenBank/DDBJ whole genome shotgun (WGS) entry which is preliminary data.</text>
</comment>
<dbReference type="Proteomes" id="UP000285575">
    <property type="component" value="Unassembled WGS sequence"/>
</dbReference>
<accession>A0A437RL10</accession>
<reference evidence="2 3" key="1">
    <citation type="submission" date="2019-01" db="EMBL/GenBank/DDBJ databases">
        <authorList>
            <person name="Chen W.-M."/>
        </authorList>
    </citation>
    <scope>NUCLEOTIDE SEQUENCE [LARGE SCALE GENOMIC DNA]</scope>
    <source>
        <strain evidence="2 3">KYPY4</strain>
    </source>
</reference>
<dbReference type="RefSeq" id="WP_128227939.1">
    <property type="nucleotide sequence ID" value="NZ_SACR01000002.1"/>
</dbReference>
<feature type="domain" description="YcaO" evidence="1">
    <location>
        <begin position="77"/>
        <end position="417"/>
    </location>
</feature>
<dbReference type="OrthoDB" id="2379922at2"/>
<evidence type="ECO:0000313" key="2">
    <source>
        <dbReference type="EMBL" id="RVU47476.1"/>
    </source>
</evidence>
<keyword evidence="3" id="KW-1185">Reference proteome</keyword>